<proteinExistence type="predicted"/>
<dbReference type="InterPro" id="IPR024788">
    <property type="entry name" value="Malectin-like_Carb-bd_dom"/>
</dbReference>
<keyword evidence="6" id="KW-1133">Transmembrane helix</keyword>
<dbReference type="PANTHER" id="PTHR45631:SF212">
    <property type="entry name" value="PROTEIN KINASE DOMAIN-CONTAINING PROTEIN"/>
    <property type="match status" value="1"/>
</dbReference>
<evidence type="ECO:0000256" key="3">
    <source>
        <dbReference type="ARBA" id="ARBA00022692"/>
    </source>
</evidence>
<protein>
    <recommendedName>
        <fullName evidence="9">Malectin-like domain-containing protein</fullName>
    </recommendedName>
</protein>
<evidence type="ECO:0000313" key="10">
    <source>
        <dbReference type="EMBL" id="GMN28834.1"/>
    </source>
</evidence>
<dbReference type="EMBL" id="BTGU01001755">
    <property type="protein sequence ID" value="GMN28834.1"/>
    <property type="molecule type" value="Genomic_DNA"/>
</dbReference>
<keyword evidence="2" id="KW-0433">Leucine-rich repeat</keyword>
<dbReference type="PANTHER" id="PTHR45631">
    <property type="entry name" value="OS07G0107800 PROTEIN-RELATED"/>
    <property type="match status" value="1"/>
</dbReference>
<sequence>MVLSKYFLFATLVVALVLGDDDNPTGFLSIDCGSLNSSYVDETTGFTYFSDKGFTKTGENREIADAYKVQTNEQQFWNVRSFSEGIRNCYTLKPTLGDQGTRYMIRARFMYGNYDNENLAPTFDLYLGVDFWDTVLTQYAWNKVNKEIIFFPKSDDHLYVCLVNTGHGIPFISALELRPWNNETYVSETGSQQLFGRYDLNPAINQVMRYKEDAYDRVWLAFTENIWIPINTTEGKNITKNIYQLPSPVMSTAYEPNRTTGNLGLIINPSNSSAPFLFYFYFHFAEIQELQKNESREFNIFVNGKFSHGPFVPSYLVTNTVISTSSETTSDGEIHIWLNRTQNSTQPPLLNALEIYLLTDLSQQETNQADVNAIQNIKSLYGVTKNWQGDPCAPKAFLWDGLDCSYGSNSSPRIISLNLSSSGLNGVISPYFADLTMLQALDLSNNSLSGTVPEFLANLSSLRTLNLKENNLNGPVPPALLERSNNGLSLSVDANVMGNQTTNQTSSSPENWCRKNKFVVPLVASIGAFFLHFV</sequence>
<dbReference type="Pfam" id="PF12819">
    <property type="entry name" value="Malectin_like"/>
    <property type="match status" value="1"/>
</dbReference>
<dbReference type="InterPro" id="IPR001611">
    <property type="entry name" value="Leu-rich_rpt"/>
</dbReference>
<dbReference type="Proteomes" id="UP001187192">
    <property type="component" value="Unassembled WGS sequence"/>
</dbReference>
<evidence type="ECO:0000256" key="1">
    <source>
        <dbReference type="ARBA" id="ARBA00004167"/>
    </source>
</evidence>
<accession>A0AA87Z9S5</accession>
<evidence type="ECO:0000259" key="9">
    <source>
        <dbReference type="Pfam" id="PF12819"/>
    </source>
</evidence>
<keyword evidence="4 8" id="KW-0732">Signal</keyword>
<reference evidence="10" key="1">
    <citation type="submission" date="2023-07" db="EMBL/GenBank/DDBJ databases">
        <title>draft genome sequence of fig (Ficus carica).</title>
        <authorList>
            <person name="Takahashi T."/>
            <person name="Nishimura K."/>
        </authorList>
    </citation>
    <scope>NUCLEOTIDE SEQUENCE</scope>
</reference>
<dbReference type="InterPro" id="IPR032675">
    <property type="entry name" value="LRR_dom_sf"/>
</dbReference>
<keyword evidence="7" id="KW-0472">Membrane</keyword>
<dbReference type="PRINTS" id="PR00019">
    <property type="entry name" value="LEURICHRPT"/>
</dbReference>
<name>A0AA87Z9S5_FICCA</name>
<dbReference type="Pfam" id="PF13855">
    <property type="entry name" value="LRR_8"/>
    <property type="match status" value="1"/>
</dbReference>
<feature type="chain" id="PRO_5041639286" description="Malectin-like domain-containing protein" evidence="8">
    <location>
        <begin position="20"/>
        <end position="534"/>
    </location>
</feature>
<comment type="caution">
    <text evidence="10">The sequence shown here is derived from an EMBL/GenBank/DDBJ whole genome shotgun (WGS) entry which is preliminary data.</text>
</comment>
<dbReference type="GO" id="GO:0016020">
    <property type="term" value="C:membrane"/>
    <property type="evidence" value="ECO:0007669"/>
    <property type="project" value="UniProtKB-SubCell"/>
</dbReference>
<dbReference type="Gene3D" id="3.80.10.10">
    <property type="entry name" value="Ribonuclease Inhibitor"/>
    <property type="match status" value="1"/>
</dbReference>
<feature type="signal peptide" evidence="8">
    <location>
        <begin position="1"/>
        <end position="19"/>
    </location>
</feature>
<dbReference type="AlphaFoldDB" id="A0AA87Z9S5"/>
<feature type="domain" description="Malectin-like" evidence="9">
    <location>
        <begin position="30"/>
        <end position="356"/>
    </location>
</feature>
<evidence type="ECO:0000256" key="5">
    <source>
        <dbReference type="ARBA" id="ARBA00022737"/>
    </source>
</evidence>
<gene>
    <name evidence="10" type="ORF">TIFTF001_041231</name>
</gene>
<dbReference type="SUPFAM" id="SSF52058">
    <property type="entry name" value="L domain-like"/>
    <property type="match status" value="1"/>
</dbReference>
<organism evidence="10 11">
    <name type="scientific">Ficus carica</name>
    <name type="common">Common fig</name>
    <dbReference type="NCBI Taxonomy" id="3494"/>
    <lineage>
        <taxon>Eukaryota</taxon>
        <taxon>Viridiplantae</taxon>
        <taxon>Streptophyta</taxon>
        <taxon>Embryophyta</taxon>
        <taxon>Tracheophyta</taxon>
        <taxon>Spermatophyta</taxon>
        <taxon>Magnoliopsida</taxon>
        <taxon>eudicotyledons</taxon>
        <taxon>Gunneridae</taxon>
        <taxon>Pentapetalae</taxon>
        <taxon>rosids</taxon>
        <taxon>fabids</taxon>
        <taxon>Rosales</taxon>
        <taxon>Moraceae</taxon>
        <taxon>Ficeae</taxon>
        <taxon>Ficus</taxon>
    </lineage>
</organism>
<dbReference type="FunFam" id="3.80.10.10:FF:000129">
    <property type="entry name" value="Leucine-rich repeat receptor-like kinase"/>
    <property type="match status" value="1"/>
</dbReference>
<evidence type="ECO:0000256" key="8">
    <source>
        <dbReference type="SAM" id="SignalP"/>
    </source>
</evidence>
<evidence type="ECO:0000256" key="7">
    <source>
        <dbReference type="ARBA" id="ARBA00023136"/>
    </source>
</evidence>
<keyword evidence="11" id="KW-1185">Reference proteome</keyword>
<comment type="subcellular location">
    <subcellularLocation>
        <location evidence="1">Membrane</location>
        <topology evidence="1">Single-pass membrane protein</topology>
    </subcellularLocation>
</comment>
<keyword evidence="5" id="KW-0677">Repeat</keyword>
<evidence type="ECO:0000256" key="2">
    <source>
        <dbReference type="ARBA" id="ARBA00022614"/>
    </source>
</evidence>
<evidence type="ECO:0000256" key="6">
    <source>
        <dbReference type="ARBA" id="ARBA00022989"/>
    </source>
</evidence>
<evidence type="ECO:0000313" key="11">
    <source>
        <dbReference type="Proteomes" id="UP001187192"/>
    </source>
</evidence>
<evidence type="ECO:0000256" key="4">
    <source>
        <dbReference type="ARBA" id="ARBA00022729"/>
    </source>
</evidence>
<keyword evidence="3" id="KW-0812">Transmembrane</keyword>